<gene>
    <name evidence="12" type="ORF">OKIOD_LOCUS2387</name>
</gene>
<name>A0ABN7RZZ1_OIKDI</name>
<sequence>MGRVRNKEEEAKALQEAAQKYYDLYRYDVFSFRYLPILAYFLSVANCIITVVICLYPGWRRDDQAGANVNVKGIFLLDGVWFRCTMNSIIRIQCDFYAKSILGLPAWVQVMRTFSVASIVTSALAAFLGLIQGDCSNWADMSPRGKARVGILCGCLNFATGTMLGICVSLYASNILYEYEHPHKDQRFSYEFGPCIYMGWGMMFSTYITGAIYFYTDWRRAFRTGCCSDDAHDFKERQVESPMEPRPPQQYAPIPVAESTAESTSDYSSASPSVAGSAPWL</sequence>
<evidence type="ECO:0000256" key="9">
    <source>
        <dbReference type="ARBA" id="ARBA00023136"/>
    </source>
</evidence>
<dbReference type="Gene3D" id="1.20.140.150">
    <property type="match status" value="1"/>
</dbReference>
<comment type="similarity">
    <text evidence="3">Belongs to the claudin family.</text>
</comment>
<evidence type="ECO:0000256" key="7">
    <source>
        <dbReference type="ARBA" id="ARBA00022949"/>
    </source>
</evidence>
<keyword evidence="4" id="KW-0796">Tight junction</keyword>
<feature type="region of interest" description="Disordered" evidence="10">
    <location>
        <begin position="237"/>
        <end position="281"/>
    </location>
</feature>
<keyword evidence="9 11" id="KW-0472">Membrane</keyword>
<feature type="transmembrane region" description="Helical" evidence="11">
    <location>
        <begin position="151"/>
        <end position="177"/>
    </location>
</feature>
<evidence type="ECO:0000256" key="6">
    <source>
        <dbReference type="ARBA" id="ARBA00022692"/>
    </source>
</evidence>
<feature type="transmembrane region" description="Helical" evidence="11">
    <location>
        <begin position="197"/>
        <end position="215"/>
    </location>
</feature>
<evidence type="ECO:0000256" key="8">
    <source>
        <dbReference type="ARBA" id="ARBA00022989"/>
    </source>
</evidence>
<keyword evidence="5" id="KW-1003">Cell membrane</keyword>
<evidence type="ECO:0000256" key="11">
    <source>
        <dbReference type="SAM" id="Phobius"/>
    </source>
</evidence>
<organism evidence="12 13">
    <name type="scientific">Oikopleura dioica</name>
    <name type="common">Tunicate</name>
    <dbReference type="NCBI Taxonomy" id="34765"/>
    <lineage>
        <taxon>Eukaryota</taxon>
        <taxon>Metazoa</taxon>
        <taxon>Chordata</taxon>
        <taxon>Tunicata</taxon>
        <taxon>Appendicularia</taxon>
        <taxon>Copelata</taxon>
        <taxon>Oikopleuridae</taxon>
        <taxon>Oikopleura</taxon>
    </lineage>
</organism>
<evidence type="ECO:0000256" key="10">
    <source>
        <dbReference type="SAM" id="MobiDB-lite"/>
    </source>
</evidence>
<keyword evidence="13" id="KW-1185">Reference proteome</keyword>
<keyword evidence="6 11" id="KW-0812">Transmembrane</keyword>
<evidence type="ECO:0000256" key="3">
    <source>
        <dbReference type="ARBA" id="ARBA00008295"/>
    </source>
</evidence>
<dbReference type="InterPro" id="IPR006187">
    <property type="entry name" value="Claudin"/>
</dbReference>
<dbReference type="PRINTS" id="PR01077">
    <property type="entry name" value="CLAUDIN"/>
</dbReference>
<dbReference type="Pfam" id="PF00822">
    <property type="entry name" value="PMP22_Claudin"/>
    <property type="match status" value="1"/>
</dbReference>
<dbReference type="Proteomes" id="UP001158576">
    <property type="component" value="Chromosome PAR"/>
</dbReference>
<evidence type="ECO:0000256" key="4">
    <source>
        <dbReference type="ARBA" id="ARBA00022427"/>
    </source>
</evidence>
<dbReference type="PANTHER" id="PTHR12002">
    <property type="entry name" value="CLAUDIN"/>
    <property type="match status" value="1"/>
</dbReference>
<feature type="compositionally biased region" description="Low complexity" evidence="10">
    <location>
        <begin position="257"/>
        <end position="281"/>
    </location>
</feature>
<protein>
    <submittedName>
        <fullName evidence="12">Oidioi.mRNA.OKI2018_I69.PAR.g10829.t1.cds</fullName>
    </submittedName>
</protein>
<evidence type="ECO:0000256" key="1">
    <source>
        <dbReference type="ARBA" id="ARBA00004435"/>
    </source>
</evidence>
<dbReference type="InterPro" id="IPR004031">
    <property type="entry name" value="PMP22/EMP/MP20/Claudin"/>
</dbReference>
<accession>A0ABN7RZZ1</accession>
<proteinExistence type="inferred from homology"/>
<feature type="transmembrane region" description="Helical" evidence="11">
    <location>
        <begin position="37"/>
        <end position="59"/>
    </location>
</feature>
<evidence type="ECO:0000313" key="12">
    <source>
        <dbReference type="EMBL" id="CAG5085174.1"/>
    </source>
</evidence>
<feature type="transmembrane region" description="Helical" evidence="11">
    <location>
        <begin position="110"/>
        <end position="131"/>
    </location>
</feature>
<keyword evidence="7" id="KW-0965">Cell junction</keyword>
<reference evidence="12 13" key="1">
    <citation type="submission" date="2021-04" db="EMBL/GenBank/DDBJ databases">
        <authorList>
            <person name="Bliznina A."/>
        </authorList>
    </citation>
    <scope>NUCLEOTIDE SEQUENCE [LARGE SCALE GENOMIC DNA]</scope>
</reference>
<evidence type="ECO:0000256" key="2">
    <source>
        <dbReference type="ARBA" id="ARBA00004651"/>
    </source>
</evidence>
<keyword evidence="8 11" id="KW-1133">Transmembrane helix</keyword>
<evidence type="ECO:0000313" key="13">
    <source>
        <dbReference type="Proteomes" id="UP001158576"/>
    </source>
</evidence>
<dbReference type="EMBL" id="OU015568">
    <property type="protein sequence ID" value="CAG5085174.1"/>
    <property type="molecule type" value="Genomic_DNA"/>
</dbReference>
<comment type="subcellular location">
    <subcellularLocation>
        <location evidence="1">Cell junction</location>
        <location evidence="1">Tight junction</location>
    </subcellularLocation>
    <subcellularLocation>
        <location evidence="2">Cell membrane</location>
        <topology evidence="2">Multi-pass membrane protein</topology>
    </subcellularLocation>
</comment>
<evidence type="ECO:0000256" key="5">
    <source>
        <dbReference type="ARBA" id="ARBA00022475"/>
    </source>
</evidence>